<feature type="signal peptide" evidence="1">
    <location>
        <begin position="1"/>
        <end position="23"/>
    </location>
</feature>
<dbReference type="EMBL" id="JACJIQ010000004">
    <property type="protein sequence ID" value="MBA9076573.1"/>
    <property type="molecule type" value="Genomic_DNA"/>
</dbReference>
<feature type="chain" id="PRO_5032569961" evidence="1">
    <location>
        <begin position="24"/>
        <end position="229"/>
    </location>
</feature>
<dbReference type="RefSeq" id="WP_066838731.1">
    <property type="nucleotide sequence ID" value="NZ_JACJIQ010000004.1"/>
</dbReference>
<dbReference type="PROSITE" id="PS51257">
    <property type="entry name" value="PROKAR_LIPOPROTEIN"/>
    <property type="match status" value="1"/>
</dbReference>
<evidence type="ECO:0000256" key="1">
    <source>
        <dbReference type="SAM" id="SignalP"/>
    </source>
</evidence>
<keyword evidence="1" id="KW-0732">Signal</keyword>
<comment type="caution">
    <text evidence="2">The sequence shown here is derived from an EMBL/GenBank/DDBJ whole genome shotgun (WGS) entry which is preliminary data.</text>
</comment>
<dbReference type="Proteomes" id="UP000563094">
    <property type="component" value="Unassembled WGS sequence"/>
</dbReference>
<evidence type="ECO:0000313" key="3">
    <source>
        <dbReference type="Proteomes" id="UP000563094"/>
    </source>
</evidence>
<organism evidence="2 3">
    <name type="scientific">Rufibacter quisquiliarum</name>
    <dbReference type="NCBI Taxonomy" id="1549639"/>
    <lineage>
        <taxon>Bacteria</taxon>
        <taxon>Pseudomonadati</taxon>
        <taxon>Bacteroidota</taxon>
        <taxon>Cytophagia</taxon>
        <taxon>Cytophagales</taxon>
        <taxon>Hymenobacteraceae</taxon>
        <taxon>Rufibacter</taxon>
    </lineage>
</organism>
<gene>
    <name evidence="2" type="ORF">FHS90_001279</name>
</gene>
<proteinExistence type="predicted"/>
<keyword evidence="3" id="KW-1185">Reference proteome</keyword>
<accession>A0A839GG59</accession>
<dbReference type="AlphaFoldDB" id="A0A839GG59"/>
<sequence length="229" mass="25423">MTPSYLKQFLFLLVVLLTFTACGDEDEEVKPSEKPFVITDHFVAGTITPQSNSYTSVFFISLLENNKAVFMGTGNNLTGDYTLTKDSLIVTISDPNNYRIAKFKLNEKREVTWAYYKALTMEYKATGNLLPLAKENQLAGKTFKGEEFKMGPVSNRPNLMYKFNAQGTAFGTGVDAAALDANANAVELLNNSAFRYKSGSTTEIGFVNGNQLTVFRSSGLFYYGNYTQQ</sequence>
<protein>
    <submittedName>
        <fullName evidence="2">Uncharacterized protein</fullName>
    </submittedName>
</protein>
<reference evidence="2 3" key="1">
    <citation type="submission" date="2020-08" db="EMBL/GenBank/DDBJ databases">
        <title>Genomic Encyclopedia of Type Strains, Phase IV (KMG-IV): sequencing the most valuable type-strain genomes for metagenomic binning, comparative biology and taxonomic classification.</title>
        <authorList>
            <person name="Goeker M."/>
        </authorList>
    </citation>
    <scope>NUCLEOTIDE SEQUENCE [LARGE SCALE GENOMIC DNA]</scope>
    <source>
        <strain evidence="2 3">DSM 29854</strain>
    </source>
</reference>
<evidence type="ECO:0000313" key="2">
    <source>
        <dbReference type="EMBL" id="MBA9076573.1"/>
    </source>
</evidence>
<name>A0A839GG59_9BACT</name>